<feature type="chain" id="PRO_5046246986" description="Inverse autotransporter beta-domain domain-containing protein" evidence="1">
    <location>
        <begin position="24"/>
        <end position="648"/>
    </location>
</feature>
<evidence type="ECO:0000313" key="2">
    <source>
        <dbReference type="EMBL" id="OCH98639.1"/>
    </source>
</evidence>
<name>A0ABX2XXR6_9GAMM</name>
<protein>
    <recommendedName>
        <fullName evidence="4">Inverse autotransporter beta-domain domain-containing protein</fullName>
    </recommendedName>
</protein>
<dbReference type="InterPro" id="IPR038177">
    <property type="entry name" value="IAT_beta_sf"/>
</dbReference>
<organism evidence="2 3">
    <name type="scientific">Legionella jamestowniensis</name>
    <dbReference type="NCBI Taxonomy" id="455"/>
    <lineage>
        <taxon>Bacteria</taxon>
        <taxon>Pseudomonadati</taxon>
        <taxon>Pseudomonadota</taxon>
        <taxon>Gammaproteobacteria</taxon>
        <taxon>Legionellales</taxon>
        <taxon>Legionellaceae</taxon>
        <taxon>Legionella</taxon>
    </lineage>
</organism>
<reference evidence="2 3" key="1">
    <citation type="submission" date="2016-05" db="EMBL/GenBank/DDBJ databases">
        <authorList>
            <person name="Prochazka B."/>
            <person name="Indra A."/>
            <person name="Hasenberger P."/>
            <person name="Blaschitz M."/>
            <person name="Wagner L."/>
            <person name="Wewalka G."/>
            <person name="Sorschag S."/>
            <person name="Schmid D."/>
            <person name="Ruppitsch W."/>
        </authorList>
    </citation>
    <scope>NUCLEOTIDE SEQUENCE [LARGE SCALE GENOMIC DNA]</scope>
    <source>
        <strain evidence="2 3">974010_12</strain>
    </source>
</reference>
<accession>A0ABX2XXR6</accession>
<keyword evidence="1" id="KW-0732">Signal</keyword>
<comment type="caution">
    <text evidence="2">The sequence shown here is derived from an EMBL/GenBank/DDBJ whole genome shotgun (WGS) entry which is preliminary data.</text>
</comment>
<gene>
    <name evidence="2" type="ORF">A8135_11185</name>
</gene>
<dbReference type="Proteomes" id="UP000093336">
    <property type="component" value="Unassembled WGS sequence"/>
</dbReference>
<dbReference type="Gene3D" id="2.40.160.160">
    <property type="entry name" value="Inverse autotransporter, beta-domain"/>
    <property type="match status" value="1"/>
</dbReference>
<keyword evidence="3" id="KW-1185">Reference proteome</keyword>
<sequence length="648" mass="70664">MKILAHSTLLAFYALLMSSPAAATSENFPLPARLFGDGTAGTTAGTRGDLMLPLFGNERGMVYSDVQGKYYRDNSWFGGIAGGFRQLFGSYLLGGFLFVDRSESSHGTHFWSLNPGIEGMGPQWDTHLNGYFPVNNSSKTFNRVWAEELGDYRFVNFSEHKQFDHILVDTETAGRGVDAEIGYRVPQLNNLRLALGGYYFNFQDINDMRGIIGTVEYPFNDRVSVLAQDSYDNLHNNTFLITVRLRFGAINPQEGHMLEPIRRNLGTLDSGTSIPTERAWVDTGPNFVKKDHIWFFKPGGEVFNASNGLGNCTAERPCTNIDFTQEEIDSINALDAGSSLYLASGDYLLGGLSGSGTISLNTGQSLEGRSSNFVTPAADGEVRLLGGMIMNGSSLLANVTLHPLNSSLATFEQDKPFPQFFFSHNIGVEMNGSSNLLENTRVGTLGDLNGYHTGVVVNNSRYTLIIGSQINAGATNETARGIVANNAFLEIRNSNIQVRGLGNDRQGQFNIIAQGIVMRGQSELFADKTNINVRADSTTAPRTIAEGIIANDLSVINVIRSAFLINATQNRPFSDAIATAIVNNTFIPAGLNFQKTSHVIENRISVFAGTTVTGDARAVGINDSKINTIPLIAEDNRFFLLTFDRRNA</sequence>
<evidence type="ECO:0000256" key="1">
    <source>
        <dbReference type="SAM" id="SignalP"/>
    </source>
</evidence>
<evidence type="ECO:0008006" key="4">
    <source>
        <dbReference type="Google" id="ProtNLM"/>
    </source>
</evidence>
<proteinExistence type="predicted"/>
<dbReference type="EMBL" id="LYOZ01000009">
    <property type="protein sequence ID" value="OCH98639.1"/>
    <property type="molecule type" value="Genomic_DNA"/>
</dbReference>
<evidence type="ECO:0000313" key="3">
    <source>
        <dbReference type="Proteomes" id="UP000093336"/>
    </source>
</evidence>
<feature type="signal peptide" evidence="1">
    <location>
        <begin position="1"/>
        <end position="23"/>
    </location>
</feature>